<dbReference type="SMART" id="SM00034">
    <property type="entry name" value="CLECT"/>
    <property type="match status" value="1"/>
</dbReference>
<dbReference type="InterPro" id="IPR018378">
    <property type="entry name" value="C-type_lectin_CS"/>
</dbReference>
<evidence type="ECO:0000313" key="4">
    <source>
        <dbReference type="EMBL" id="KYO44997.1"/>
    </source>
</evidence>
<evidence type="ECO:0000259" key="3">
    <source>
        <dbReference type="PROSITE" id="PS50041"/>
    </source>
</evidence>
<dbReference type="Pfam" id="PF00059">
    <property type="entry name" value="Lectin_C"/>
    <property type="match status" value="1"/>
</dbReference>
<proteinExistence type="predicted"/>
<dbReference type="InterPro" id="IPR016186">
    <property type="entry name" value="C-type_lectin-like/link_sf"/>
</dbReference>
<name>A0A151P7D7_ALLMI</name>
<dbReference type="CDD" id="cd00037">
    <property type="entry name" value="CLECT"/>
    <property type="match status" value="1"/>
</dbReference>
<gene>
    <name evidence="4" type="ORF">Y1Q_0010254</name>
</gene>
<evidence type="ECO:0000313" key="5">
    <source>
        <dbReference type="Proteomes" id="UP000050525"/>
    </source>
</evidence>
<dbReference type="PhylomeDB" id="A0A151P7D7"/>
<protein>
    <submittedName>
        <fullName evidence="4">Snaclec 3-like</fullName>
    </submittedName>
</protein>
<dbReference type="InterPro" id="IPR016187">
    <property type="entry name" value="CTDL_fold"/>
</dbReference>
<dbReference type="InterPro" id="IPR001304">
    <property type="entry name" value="C-type_lectin-like"/>
</dbReference>
<reference evidence="4 5" key="1">
    <citation type="journal article" date="2012" name="Genome Biol.">
        <title>Sequencing three crocodilian genomes to illuminate the evolution of archosaurs and amniotes.</title>
        <authorList>
            <person name="St John J.A."/>
            <person name="Braun E.L."/>
            <person name="Isberg S.R."/>
            <person name="Miles L.G."/>
            <person name="Chong A.Y."/>
            <person name="Gongora J."/>
            <person name="Dalzell P."/>
            <person name="Moran C."/>
            <person name="Bed'hom B."/>
            <person name="Abzhanov A."/>
            <person name="Burgess S.C."/>
            <person name="Cooksey A.M."/>
            <person name="Castoe T.A."/>
            <person name="Crawford N.G."/>
            <person name="Densmore L.D."/>
            <person name="Drew J.C."/>
            <person name="Edwards S.V."/>
            <person name="Faircloth B.C."/>
            <person name="Fujita M.K."/>
            <person name="Greenwold M.J."/>
            <person name="Hoffmann F.G."/>
            <person name="Howard J.M."/>
            <person name="Iguchi T."/>
            <person name="Janes D.E."/>
            <person name="Khan S.Y."/>
            <person name="Kohno S."/>
            <person name="de Koning A.J."/>
            <person name="Lance S.L."/>
            <person name="McCarthy F.M."/>
            <person name="McCormack J.E."/>
            <person name="Merchant M.E."/>
            <person name="Peterson D.G."/>
            <person name="Pollock D.D."/>
            <person name="Pourmand N."/>
            <person name="Raney B.J."/>
            <person name="Roessler K.A."/>
            <person name="Sanford J.R."/>
            <person name="Sawyer R.H."/>
            <person name="Schmidt C.J."/>
            <person name="Triplett E.W."/>
            <person name="Tuberville T.D."/>
            <person name="Venegas-Anaya M."/>
            <person name="Howard J.T."/>
            <person name="Jarvis E.D."/>
            <person name="Guillette L.J.Jr."/>
            <person name="Glenn T.C."/>
            <person name="Green R.E."/>
            <person name="Ray D.A."/>
        </authorList>
    </citation>
    <scope>NUCLEOTIDE SEQUENCE [LARGE SCALE GENOMIC DNA]</scope>
    <source>
        <strain evidence="4">KSC_2009_1</strain>
    </source>
</reference>
<dbReference type="Gene3D" id="3.10.100.10">
    <property type="entry name" value="Mannose-Binding Protein A, subunit A"/>
    <property type="match status" value="1"/>
</dbReference>
<keyword evidence="2" id="KW-0732">Signal</keyword>
<sequence>MLWALLGLALLLSAVAFILSLLKWLPCCPAGWDGFQGQCYRVFTASQNWSQARATCRDHDALLATVQGPAEQRFLTQRIGSDWHWIGLQQLNNSSTTWLWEEGATVSYTSWCQRSLSASISPQLSCGYLNPQCGGDWGNTMCQALLAFVCERPGPLCQ</sequence>
<dbReference type="Proteomes" id="UP000050525">
    <property type="component" value="Unassembled WGS sequence"/>
</dbReference>
<dbReference type="SUPFAM" id="SSF56436">
    <property type="entry name" value="C-type lectin-like"/>
    <property type="match status" value="1"/>
</dbReference>
<dbReference type="PANTHER" id="PTHR22803">
    <property type="entry name" value="MANNOSE, PHOSPHOLIPASE, LECTIN RECEPTOR RELATED"/>
    <property type="match status" value="1"/>
</dbReference>
<dbReference type="PROSITE" id="PS00615">
    <property type="entry name" value="C_TYPE_LECTIN_1"/>
    <property type="match status" value="1"/>
</dbReference>
<feature type="chain" id="PRO_5007586738" evidence="2">
    <location>
        <begin position="17"/>
        <end position="158"/>
    </location>
</feature>
<feature type="signal peptide" evidence="2">
    <location>
        <begin position="1"/>
        <end position="16"/>
    </location>
</feature>
<dbReference type="eggNOG" id="KOG4297">
    <property type="taxonomic scope" value="Eukaryota"/>
</dbReference>
<evidence type="ECO:0000256" key="2">
    <source>
        <dbReference type="SAM" id="SignalP"/>
    </source>
</evidence>
<organism evidence="4 5">
    <name type="scientific">Alligator mississippiensis</name>
    <name type="common">American alligator</name>
    <dbReference type="NCBI Taxonomy" id="8496"/>
    <lineage>
        <taxon>Eukaryota</taxon>
        <taxon>Metazoa</taxon>
        <taxon>Chordata</taxon>
        <taxon>Craniata</taxon>
        <taxon>Vertebrata</taxon>
        <taxon>Euteleostomi</taxon>
        <taxon>Archelosauria</taxon>
        <taxon>Archosauria</taxon>
        <taxon>Crocodylia</taxon>
        <taxon>Alligatoridae</taxon>
        <taxon>Alligatorinae</taxon>
        <taxon>Alligator</taxon>
    </lineage>
</organism>
<dbReference type="AlphaFoldDB" id="A0A151P7D7"/>
<dbReference type="InterPro" id="IPR050111">
    <property type="entry name" value="C-type_lectin/snaclec_domain"/>
</dbReference>
<dbReference type="EMBL" id="AKHW03000637">
    <property type="protein sequence ID" value="KYO44997.1"/>
    <property type="molecule type" value="Genomic_DNA"/>
</dbReference>
<comment type="caution">
    <text evidence="4">The sequence shown here is derived from an EMBL/GenBank/DDBJ whole genome shotgun (WGS) entry which is preliminary data.</text>
</comment>
<keyword evidence="5" id="KW-1185">Reference proteome</keyword>
<keyword evidence="1" id="KW-1015">Disulfide bond</keyword>
<accession>A0A151P7D7</accession>
<feature type="domain" description="C-type lectin" evidence="3">
    <location>
        <begin position="35"/>
        <end position="151"/>
    </location>
</feature>
<dbReference type="PROSITE" id="PS50041">
    <property type="entry name" value="C_TYPE_LECTIN_2"/>
    <property type="match status" value="1"/>
</dbReference>
<evidence type="ECO:0000256" key="1">
    <source>
        <dbReference type="ARBA" id="ARBA00023157"/>
    </source>
</evidence>